<dbReference type="Proteomes" id="UP000790833">
    <property type="component" value="Unassembled WGS sequence"/>
</dbReference>
<comment type="similarity">
    <text evidence="1">Belongs to the protein kinase superfamily. ADCK protein kinase family.</text>
</comment>
<evidence type="ECO:0000256" key="1">
    <source>
        <dbReference type="ARBA" id="ARBA00009670"/>
    </source>
</evidence>
<comment type="caution">
    <text evidence="3">The sequence shown here is derived from an EMBL/GenBank/DDBJ whole genome shotgun (WGS) entry which is preliminary data.</text>
</comment>
<dbReference type="GeneID" id="66114692"/>
<protein>
    <recommendedName>
        <fullName evidence="2">ABC1 atypical kinase-like domain-containing protein</fullName>
    </recommendedName>
</protein>
<proteinExistence type="inferred from homology"/>
<dbReference type="CDD" id="cd13969">
    <property type="entry name" value="ADCK1-like"/>
    <property type="match status" value="1"/>
</dbReference>
<keyword evidence="4" id="KW-1185">Reference proteome</keyword>
<dbReference type="RefSeq" id="XP_043048411.1">
    <property type="nucleotide sequence ID" value="XM_043192116.1"/>
</dbReference>
<dbReference type="GO" id="GO:0007005">
    <property type="term" value="P:mitochondrion organization"/>
    <property type="evidence" value="ECO:0007669"/>
    <property type="project" value="TreeGrafter"/>
</dbReference>
<dbReference type="PANTHER" id="PTHR43173:SF19">
    <property type="entry name" value="AARF DOMAIN-CONTAINING PROTEIN KINASE 1"/>
    <property type="match status" value="1"/>
</dbReference>
<dbReference type="SUPFAM" id="SSF56112">
    <property type="entry name" value="Protein kinase-like (PK-like)"/>
    <property type="match status" value="1"/>
</dbReference>
<dbReference type="InterPro" id="IPR045307">
    <property type="entry name" value="ADCK1_dom"/>
</dbReference>
<dbReference type="InterPro" id="IPR051130">
    <property type="entry name" value="Mito_struct-func_regulator"/>
</dbReference>
<dbReference type="GO" id="GO:0005743">
    <property type="term" value="C:mitochondrial inner membrane"/>
    <property type="evidence" value="ECO:0007669"/>
    <property type="project" value="TreeGrafter"/>
</dbReference>
<dbReference type="Pfam" id="PF03109">
    <property type="entry name" value="ABC1"/>
    <property type="match status" value="1"/>
</dbReference>
<dbReference type="PANTHER" id="PTHR43173">
    <property type="entry name" value="ABC1 FAMILY PROTEIN"/>
    <property type="match status" value="1"/>
</dbReference>
<sequence length="563" mass="64384">MFSRQFFRVGARLVGSRRLVSSGIPPTKRHRSTRALKVIAGLGIGGTILYNTSDSFKHGVLMVERIGVVTVATARCFKLYKNTLDAQYDTEEIRAAALKVTHLKAATITLHALEKNGGIYIKLGQHLTALTYLLPPEWTNTMIPLQQECPQSSMEEIQQLFQRDMGVSIEDYFSEFDPEPVGVASLAQVHIARLKETNEKVAVKIQHPSLQQFVPLDVFLTNTVFELMYKFFPEYPLTWLGDEMQNLIYTELDFTKEAQNAMATQEYFAKYKDSTALRIPSIKSAEHRILIMEYVGGARLDDLKYMNDHNIDASKVSACLSHIFNNMIFTPGVGVHCDPHGGNLAIRSVANGTGNGTNSHNFEIILYDHGLYRQIPLQMRRDYSHFWLAVLDNDIPNMKKYAKRFAGIEGEQKFKIFACAITGRDPENSLNYDITKPRTKDEMLNIHTQLNEDGILEDLMDILSSMPRIVLLILKTNDLTRNLDEGLNNPLGPERTFLIMANYCARTVYEEQNELVSLTSTKYSFKWLWGKLDNWIWYQRRLSSLYIYDWIMTIKNFKAKLSL</sequence>
<accession>A0A9P7V8M9</accession>
<dbReference type="AlphaFoldDB" id="A0A9P7V8M9"/>
<evidence type="ECO:0000313" key="4">
    <source>
        <dbReference type="Proteomes" id="UP000790833"/>
    </source>
</evidence>
<feature type="domain" description="ABC1 atypical kinase-like" evidence="2">
    <location>
        <begin position="145"/>
        <end position="401"/>
    </location>
</feature>
<dbReference type="EMBL" id="JAHMUF010000015">
    <property type="protein sequence ID" value="KAG7192861.1"/>
    <property type="molecule type" value="Genomic_DNA"/>
</dbReference>
<name>A0A9P7V8M9_9ASCO</name>
<dbReference type="InterPro" id="IPR004147">
    <property type="entry name" value="ABC1_dom"/>
</dbReference>
<reference evidence="3" key="1">
    <citation type="submission" date="2021-03" db="EMBL/GenBank/DDBJ databases">
        <authorList>
            <person name="Palmer J.M."/>
        </authorList>
    </citation>
    <scope>NUCLEOTIDE SEQUENCE</scope>
    <source>
        <strain evidence="3">ARV_011</strain>
    </source>
</reference>
<dbReference type="GO" id="GO:0055088">
    <property type="term" value="P:lipid homeostasis"/>
    <property type="evidence" value="ECO:0007669"/>
    <property type="project" value="TreeGrafter"/>
</dbReference>
<organism evidence="3 4">
    <name type="scientific">Scheffersomyces spartinae</name>
    <dbReference type="NCBI Taxonomy" id="45513"/>
    <lineage>
        <taxon>Eukaryota</taxon>
        <taxon>Fungi</taxon>
        <taxon>Dikarya</taxon>
        <taxon>Ascomycota</taxon>
        <taxon>Saccharomycotina</taxon>
        <taxon>Pichiomycetes</taxon>
        <taxon>Debaryomycetaceae</taxon>
        <taxon>Scheffersomyces</taxon>
    </lineage>
</organism>
<dbReference type="InterPro" id="IPR011009">
    <property type="entry name" value="Kinase-like_dom_sf"/>
</dbReference>
<gene>
    <name evidence="3" type="ORF">KQ657_001318</name>
</gene>
<evidence type="ECO:0000259" key="2">
    <source>
        <dbReference type="Pfam" id="PF03109"/>
    </source>
</evidence>
<dbReference type="OrthoDB" id="427480at2759"/>
<evidence type="ECO:0000313" key="3">
    <source>
        <dbReference type="EMBL" id="KAG7192861.1"/>
    </source>
</evidence>